<dbReference type="RefSeq" id="WP_130427892.1">
    <property type="nucleotide sequence ID" value="NZ_CP035949.1"/>
</dbReference>
<evidence type="ECO:0000256" key="4">
    <source>
        <dbReference type="PIRSR" id="PIRSR606225-1"/>
    </source>
</evidence>
<dbReference type="PROSITE" id="PS50889">
    <property type="entry name" value="S4"/>
    <property type="match status" value="1"/>
</dbReference>
<dbReference type="SUPFAM" id="SSF55174">
    <property type="entry name" value="Alpha-L RNA-binding motif"/>
    <property type="match status" value="1"/>
</dbReference>
<organism evidence="8 9">
    <name type="scientific">'Catharanthus roseus' aster yellows phytoplasma</name>
    <dbReference type="NCBI Taxonomy" id="1193712"/>
    <lineage>
        <taxon>Bacteria</taxon>
        <taxon>Bacillati</taxon>
        <taxon>Mycoplasmatota</taxon>
        <taxon>Mollicutes</taxon>
        <taxon>Acholeplasmatales</taxon>
        <taxon>Acholeplasmataceae</taxon>
        <taxon>Candidatus Phytoplasma</taxon>
        <taxon>16SrI (Aster yellows group)</taxon>
    </lineage>
</organism>
<sequence>MNEKKEFLISASEAFQRLDHFLLTHINLNKSQCQKLILAQQVLVNSKPAKKSYLLKAQDLITVIIPQTQESVNLQTPQNLNLDIIYEDPYLAVINKPANLVTHPSLIFQETTLVNGLLYQFATLSHADTQRPGIVHRLDKNTTGLLIIAKNNDVSDKLQIAFQQRKITKIYWALIEGFLEDKGTIKLPIGRNPHNRLKMQVIPDGKTAVTHFKTLQRFSHFSLMEFNLETGRTHQLRAHFSFLKRPIIGDLLYGSSHHITPLGQFLHAKMLKFNHPITNQNLILEAPLPTNFEKLLQSLNNSN</sequence>
<evidence type="ECO:0000256" key="1">
    <source>
        <dbReference type="ARBA" id="ARBA00000073"/>
    </source>
</evidence>
<dbReference type="PROSITE" id="PS01129">
    <property type="entry name" value="PSI_RLU"/>
    <property type="match status" value="1"/>
</dbReference>
<dbReference type="PANTHER" id="PTHR21600:SF44">
    <property type="entry name" value="RIBOSOMAL LARGE SUBUNIT PSEUDOURIDINE SYNTHASE D"/>
    <property type="match status" value="1"/>
</dbReference>
<keyword evidence="5" id="KW-0694">RNA-binding</keyword>
<proteinExistence type="inferred from homology"/>
<dbReference type="InterPro" id="IPR036986">
    <property type="entry name" value="S4_RNA-bd_sf"/>
</dbReference>
<comment type="function">
    <text evidence="6">Responsible for synthesis of pseudouridine from uracil.</text>
</comment>
<dbReference type="CDD" id="cd00165">
    <property type="entry name" value="S4"/>
    <property type="match status" value="1"/>
</dbReference>
<evidence type="ECO:0000313" key="8">
    <source>
        <dbReference type="EMBL" id="QBF24029.1"/>
    </source>
</evidence>
<feature type="domain" description="RNA-binding S4" evidence="7">
    <location>
        <begin position="16"/>
        <end position="81"/>
    </location>
</feature>
<dbReference type="InterPro" id="IPR006225">
    <property type="entry name" value="PsdUridine_synth_RluC/D"/>
</dbReference>
<evidence type="ECO:0000256" key="2">
    <source>
        <dbReference type="ARBA" id="ARBA00010876"/>
    </source>
</evidence>
<keyword evidence="3 6" id="KW-0413">Isomerase</keyword>
<dbReference type="InterPro" id="IPR006224">
    <property type="entry name" value="PsdUridine_synth_RluA-like_CS"/>
</dbReference>
<dbReference type="EC" id="5.4.99.-" evidence="6"/>
<comment type="catalytic activity">
    <reaction evidence="1 6">
        <text>a uridine in RNA = a pseudouridine in RNA</text>
        <dbReference type="Rhea" id="RHEA:48348"/>
        <dbReference type="Rhea" id="RHEA-COMP:12068"/>
        <dbReference type="Rhea" id="RHEA-COMP:12069"/>
        <dbReference type="ChEBI" id="CHEBI:65314"/>
        <dbReference type="ChEBI" id="CHEBI:65315"/>
    </reaction>
</comment>
<dbReference type="Pfam" id="PF01479">
    <property type="entry name" value="S4"/>
    <property type="match status" value="1"/>
</dbReference>
<dbReference type="NCBIfam" id="TIGR00005">
    <property type="entry name" value="rluA_subfam"/>
    <property type="match status" value="1"/>
</dbReference>
<dbReference type="GO" id="GO:0120159">
    <property type="term" value="F:rRNA pseudouridine synthase activity"/>
    <property type="evidence" value="ECO:0007669"/>
    <property type="project" value="UniProtKB-ARBA"/>
</dbReference>
<dbReference type="InterPro" id="IPR050188">
    <property type="entry name" value="RluA_PseudoU_synthase"/>
</dbReference>
<dbReference type="SMART" id="SM00363">
    <property type="entry name" value="S4"/>
    <property type="match status" value="1"/>
</dbReference>
<dbReference type="Pfam" id="PF00849">
    <property type="entry name" value="PseudoU_synth_2"/>
    <property type="match status" value="1"/>
</dbReference>
<accession>A0A4P6M9E5</accession>
<dbReference type="PANTHER" id="PTHR21600">
    <property type="entry name" value="MITOCHONDRIAL RNA PSEUDOURIDINE SYNTHASE"/>
    <property type="match status" value="1"/>
</dbReference>
<evidence type="ECO:0000259" key="7">
    <source>
        <dbReference type="SMART" id="SM00363"/>
    </source>
</evidence>
<protein>
    <recommendedName>
        <fullName evidence="6">Pseudouridine synthase</fullName>
        <ecNumber evidence="6">5.4.99.-</ecNumber>
    </recommendedName>
</protein>
<dbReference type="InterPro" id="IPR020103">
    <property type="entry name" value="PsdUridine_synth_cat_dom_sf"/>
</dbReference>
<dbReference type="GO" id="GO:0000455">
    <property type="term" value="P:enzyme-directed rRNA pseudouridine synthesis"/>
    <property type="evidence" value="ECO:0007669"/>
    <property type="project" value="UniProtKB-ARBA"/>
</dbReference>
<dbReference type="InterPro" id="IPR002942">
    <property type="entry name" value="S4_RNA-bd"/>
</dbReference>
<dbReference type="Gene3D" id="3.10.290.10">
    <property type="entry name" value="RNA-binding S4 domain"/>
    <property type="match status" value="1"/>
</dbReference>
<dbReference type="Proteomes" id="UP000289726">
    <property type="component" value="Chromosome"/>
</dbReference>
<gene>
    <name evidence="8" type="ORF">EXT02_02460</name>
</gene>
<comment type="similarity">
    <text evidence="2 6">Belongs to the pseudouridine synthase RluA family.</text>
</comment>
<keyword evidence="9" id="KW-1185">Reference proteome</keyword>
<dbReference type="CDD" id="cd02869">
    <property type="entry name" value="PseudoU_synth_RluA_like"/>
    <property type="match status" value="1"/>
</dbReference>
<evidence type="ECO:0000256" key="5">
    <source>
        <dbReference type="PROSITE-ProRule" id="PRU00182"/>
    </source>
</evidence>
<dbReference type="SUPFAM" id="SSF55120">
    <property type="entry name" value="Pseudouridine synthase"/>
    <property type="match status" value="1"/>
</dbReference>
<name>A0A4P6M9E5_9MOLU</name>
<dbReference type="Gene3D" id="3.30.2350.10">
    <property type="entry name" value="Pseudouridine synthase"/>
    <property type="match status" value="1"/>
</dbReference>
<evidence type="ECO:0000256" key="6">
    <source>
        <dbReference type="RuleBase" id="RU362028"/>
    </source>
</evidence>
<reference evidence="8 9" key="1">
    <citation type="submission" date="2019-02" db="EMBL/GenBank/DDBJ databases">
        <title>Draft Genome Sequence of Maize Bushy Stunt-like Phytoplasma group 16SrI-B (Aster yellows) in South Africa.</title>
        <authorList>
            <person name="Coetzee B."/>
            <person name="Douglas-Smit N."/>
            <person name="Maree H.J."/>
            <person name="Burger J.T."/>
            <person name="Kruger K."/>
            <person name="Pietersen G."/>
        </authorList>
    </citation>
    <scope>NUCLEOTIDE SEQUENCE [LARGE SCALE GENOMIC DNA]</scope>
    <source>
        <strain evidence="8 9">De Villa</strain>
    </source>
</reference>
<evidence type="ECO:0000256" key="3">
    <source>
        <dbReference type="ARBA" id="ARBA00023235"/>
    </source>
</evidence>
<dbReference type="EMBL" id="CP035949">
    <property type="protein sequence ID" value="QBF24029.1"/>
    <property type="molecule type" value="Genomic_DNA"/>
</dbReference>
<dbReference type="AlphaFoldDB" id="A0A4P6M9E5"/>
<dbReference type="InterPro" id="IPR006145">
    <property type="entry name" value="PsdUridine_synth_RsuA/RluA"/>
</dbReference>
<evidence type="ECO:0000313" key="9">
    <source>
        <dbReference type="Proteomes" id="UP000289726"/>
    </source>
</evidence>
<dbReference type="GO" id="GO:0003723">
    <property type="term" value="F:RNA binding"/>
    <property type="evidence" value="ECO:0007669"/>
    <property type="project" value="UniProtKB-KW"/>
</dbReference>
<feature type="active site" evidence="4">
    <location>
        <position position="139"/>
    </location>
</feature>